<dbReference type="PANTHER" id="PTHR46702:SF9">
    <property type="entry name" value="RIBOSOMAL PROTEIN L34AE"/>
    <property type="match status" value="1"/>
</dbReference>
<dbReference type="InterPro" id="IPR012870">
    <property type="entry name" value="DUF1666"/>
</dbReference>
<feature type="region of interest" description="Disordered" evidence="1">
    <location>
        <begin position="133"/>
        <end position="164"/>
    </location>
</feature>
<accession>A0AAF0V6Z6</accession>
<evidence type="ECO:0000313" key="4">
    <source>
        <dbReference type="Proteomes" id="UP001234989"/>
    </source>
</evidence>
<evidence type="ECO:0000313" key="3">
    <source>
        <dbReference type="EMBL" id="WMV57868.1"/>
    </source>
</evidence>
<gene>
    <name evidence="3" type="ORF">MTR67_051253</name>
</gene>
<dbReference type="PANTHER" id="PTHR46702">
    <property type="entry name" value="DNA LIGASE (DUF1666)-RELATED"/>
    <property type="match status" value="1"/>
</dbReference>
<evidence type="ECO:0008006" key="5">
    <source>
        <dbReference type="Google" id="ProtNLM"/>
    </source>
</evidence>
<reference evidence="3" key="1">
    <citation type="submission" date="2023-08" db="EMBL/GenBank/DDBJ databases">
        <title>A de novo genome assembly of Solanum verrucosum Schlechtendal, a Mexican diploid species geographically isolated from the other diploid A-genome species in potato relatives.</title>
        <authorList>
            <person name="Hosaka K."/>
        </authorList>
    </citation>
    <scope>NUCLEOTIDE SEQUENCE</scope>
    <source>
        <tissue evidence="3">Young leaves</tissue>
    </source>
</reference>
<evidence type="ECO:0000256" key="2">
    <source>
        <dbReference type="SAM" id="Phobius"/>
    </source>
</evidence>
<keyword evidence="2" id="KW-0472">Membrane</keyword>
<dbReference type="EMBL" id="CP133623">
    <property type="protein sequence ID" value="WMV57868.1"/>
    <property type="molecule type" value="Genomic_DNA"/>
</dbReference>
<feature type="region of interest" description="Disordered" evidence="1">
    <location>
        <begin position="232"/>
        <end position="268"/>
    </location>
</feature>
<sequence>MQCSEETIASLFYNVSSSFQILLLFTYFTSILLAKFFYFLGGNPFFWRNQDAYEFSYDEEVEEEHEYYHNDNCEIVEENHFIDDEFLGVEKEIEESCSSTDDDYEEESIYSSMMDSESIYSDDDEVEVKEIIDDHSDSDSDPSSYSDSEINKVGPTSPLPRDMNTNVLTNIIDKDINHGNCYREMIEDKKVTEINLCTREENMFVNATSSKLENNKKILQLVQEEKDEHEIFGDSCTNGSTSKSSTEWRSSIKDSTTDDPFSSSSRRSCPKWESYTIFQKYDEEMLFFDRISAQKLHETETLRSIQACPRSISDRIVHKLFINKKSTQHHNPYHELEAAYVAQVCLAWEALSWNYKYFQRLRASHNNNNNNKGSKDDQGCPAYVAQHFQQFQVLLQRYVENEPYENGRRPEIYARMRSLAPKLLQVPEYRDSEEDKGAEEDYCSRISSESFHEIMKEAIRTFMNFLKADKENRYKILMAAFLRRKRRGSPHATIFLLNRQNKKAKTVFLPLRDSDKKKSKVKDLQRSGKCLRNKRRLKDEEEMEILMSLVDLKLVSRVLRMRQVNEEQLHWCEDKMSKVKISDGKLQRDSSPLFFPAQ</sequence>
<name>A0AAF0V6Z6_SOLVR</name>
<evidence type="ECO:0000256" key="1">
    <source>
        <dbReference type="SAM" id="MobiDB-lite"/>
    </source>
</evidence>
<organism evidence="3 4">
    <name type="scientific">Solanum verrucosum</name>
    <dbReference type="NCBI Taxonomy" id="315347"/>
    <lineage>
        <taxon>Eukaryota</taxon>
        <taxon>Viridiplantae</taxon>
        <taxon>Streptophyta</taxon>
        <taxon>Embryophyta</taxon>
        <taxon>Tracheophyta</taxon>
        <taxon>Spermatophyta</taxon>
        <taxon>Magnoliopsida</taxon>
        <taxon>eudicotyledons</taxon>
        <taxon>Gunneridae</taxon>
        <taxon>Pentapetalae</taxon>
        <taxon>asterids</taxon>
        <taxon>lamiids</taxon>
        <taxon>Solanales</taxon>
        <taxon>Solanaceae</taxon>
        <taxon>Solanoideae</taxon>
        <taxon>Solaneae</taxon>
        <taxon>Solanum</taxon>
    </lineage>
</organism>
<keyword evidence="4" id="KW-1185">Reference proteome</keyword>
<keyword evidence="2" id="KW-0812">Transmembrane</keyword>
<keyword evidence="2" id="KW-1133">Transmembrane helix</keyword>
<dbReference type="AlphaFoldDB" id="A0AAF0V6Z6"/>
<protein>
    <recommendedName>
        <fullName evidence="5">Ribosomal protein L34Ae</fullName>
    </recommendedName>
</protein>
<feature type="transmembrane region" description="Helical" evidence="2">
    <location>
        <begin position="19"/>
        <end position="40"/>
    </location>
</feature>
<proteinExistence type="predicted"/>
<dbReference type="Pfam" id="PF07891">
    <property type="entry name" value="DUF1666"/>
    <property type="match status" value="1"/>
</dbReference>
<dbReference type="Proteomes" id="UP001234989">
    <property type="component" value="Chromosome 12"/>
</dbReference>
<feature type="compositionally biased region" description="Low complexity" evidence="1">
    <location>
        <begin position="240"/>
        <end position="249"/>
    </location>
</feature>